<dbReference type="EMBL" id="RFAQ01000006">
    <property type="protein sequence ID" value="RMD03267.1"/>
    <property type="molecule type" value="Genomic_DNA"/>
</dbReference>
<dbReference type="Pfam" id="PF14879">
    <property type="entry name" value="DUF4489"/>
    <property type="match status" value="1"/>
</dbReference>
<dbReference type="InterPro" id="IPR027972">
    <property type="entry name" value="DUF4489"/>
</dbReference>
<name>A0A3M0SXY5_9CLOT</name>
<gene>
    <name evidence="1" type="ORF">D9O40_03775</name>
</gene>
<evidence type="ECO:0000313" key="1">
    <source>
        <dbReference type="EMBL" id="RMD03267.1"/>
    </source>
</evidence>
<accession>A0A3M0SXY5</accession>
<comment type="caution">
    <text evidence="1">The sequence shown here is derived from an EMBL/GenBank/DDBJ whole genome shotgun (WGS) entry which is preliminary data.</text>
</comment>
<sequence length="182" mass="19507">MNSMSRYYYKDDCDPYSKKDFDPCNHHIDPCKSEKMAATIIKCGCPSSITVPAATVLGATFTLTSLTINSCKLKNPCIKLEFASNLVAAVAFTGSINFQVFKQCRNQITPTPVGPAYTFQLVALLASQTFSFFVCDCDCSCFNDCCTYTVVATITSPVTVGTLSINNATLGAIVTSGSDACC</sequence>
<dbReference type="AlphaFoldDB" id="A0A3M0SXY5"/>
<proteinExistence type="predicted"/>
<dbReference type="RefSeq" id="WP_122057989.1">
    <property type="nucleotide sequence ID" value="NZ_RFAQ01000006.1"/>
</dbReference>
<organism evidence="1 2">
    <name type="scientific">Clostridium autoethanogenum</name>
    <dbReference type="NCBI Taxonomy" id="84023"/>
    <lineage>
        <taxon>Bacteria</taxon>
        <taxon>Bacillati</taxon>
        <taxon>Bacillota</taxon>
        <taxon>Clostridia</taxon>
        <taxon>Eubacteriales</taxon>
        <taxon>Clostridiaceae</taxon>
        <taxon>Clostridium</taxon>
    </lineage>
</organism>
<protein>
    <submittedName>
        <fullName evidence="1">DUF4489 domain-containing protein</fullName>
    </submittedName>
</protein>
<dbReference type="Proteomes" id="UP000277999">
    <property type="component" value="Unassembled WGS sequence"/>
</dbReference>
<reference evidence="1 2" key="1">
    <citation type="submission" date="2018-10" db="EMBL/GenBank/DDBJ databases">
        <title>Genome-centric metagenomics revealed C2 chemical producing, CO utilizing Clostridium with novel acetogenic gene cluster.</title>
        <authorList>
            <person name="Kang H."/>
            <person name="Park B."/>
            <person name="Choi I.G."/>
            <person name="Chang I.S."/>
        </authorList>
    </citation>
    <scope>NUCLEOTIDE SEQUENCE [LARGE SCALE GENOMIC DNA]</scope>
    <source>
        <strain evidence="1 2">H21-9</strain>
    </source>
</reference>
<evidence type="ECO:0000313" key="2">
    <source>
        <dbReference type="Proteomes" id="UP000277999"/>
    </source>
</evidence>